<evidence type="ECO:0000313" key="1">
    <source>
        <dbReference type="EMBL" id="MBW74429.1"/>
    </source>
</evidence>
<proteinExistence type="predicted"/>
<name>A0A2M4DA59_ANODA</name>
<reference evidence="1" key="1">
    <citation type="submission" date="2018-01" db="EMBL/GenBank/DDBJ databases">
        <title>An insight into the sialome of Amazonian anophelines.</title>
        <authorList>
            <person name="Ribeiro J.M."/>
            <person name="Scarpassa V."/>
            <person name="Calvo E."/>
        </authorList>
    </citation>
    <scope>NUCLEOTIDE SEQUENCE</scope>
</reference>
<sequence>MRLLQWNRVIISLLIIIWYDEQFTDYLMIRVAQKFKLDSKQNGPKLRQRMKHAFTSCQPKFTNTESVFVLCLL</sequence>
<protein>
    <submittedName>
        <fullName evidence="1">Putative secreted protein</fullName>
    </submittedName>
</protein>
<dbReference type="AlphaFoldDB" id="A0A2M4DA59"/>
<organism evidence="1">
    <name type="scientific">Anopheles darlingi</name>
    <name type="common">Mosquito</name>
    <dbReference type="NCBI Taxonomy" id="43151"/>
    <lineage>
        <taxon>Eukaryota</taxon>
        <taxon>Metazoa</taxon>
        <taxon>Ecdysozoa</taxon>
        <taxon>Arthropoda</taxon>
        <taxon>Hexapoda</taxon>
        <taxon>Insecta</taxon>
        <taxon>Pterygota</taxon>
        <taxon>Neoptera</taxon>
        <taxon>Endopterygota</taxon>
        <taxon>Diptera</taxon>
        <taxon>Nematocera</taxon>
        <taxon>Culicoidea</taxon>
        <taxon>Culicidae</taxon>
        <taxon>Anophelinae</taxon>
        <taxon>Anopheles</taxon>
    </lineage>
</organism>
<accession>A0A2M4DA59</accession>
<dbReference type="EMBL" id="GGFL01010251">
    <property type="protein sequence ID" value="MBW74429.1"/>
    <property type="molecule type" value="Transcribed_RNA"/>
</dbReference>